<accession>A0A0F4YGB6</accession>
<proteinExistence type="predicted"/>
<dbReference type="AlphaFoldDB" id="A0A0F4YGB6"/>
<name>A0A0F4YGB6_RASE3</name>
<evidence type="ECO:0000313" key="1">
    <source>
        <dbReference type="EMBL" id="KKA17229.1"/>
    </source>
</evidence>
<feature type="non-terminal residue" evidence="1">
    <location>
        <position position="1"/>
    </location>
</feature>
<reference evidence="1 2" key="1">
    <citation type="submission" date="2015-04" db="EMBL/GenBank/DDBJ databases">
        <authorList>
            <person name="Heijne W.H."/>
            <person name="Fedorova N.D."/>
            <person name="Nierman W.C."/>
            <person name="Vollebregt A.W."/>
            <person name="Zhao Z."/>
            <person name="Wu L."/>
            <person name="Kumar M."/>
            <person name="Stam H."/>
            <person name="van den Berg M.A."/>
            <person name="Pel H.J."/>
        </authorList>
    </citation>
    <scope>NUCLEOTIDE SEQUENCE [LARGE SCALE GENOMIC DNA]</scope>
    <source>
        <strain evidence="1 2">CBS 393.64</strain>
    </source>
</reference>
<dbReference type="Proteomes" id="UP000053958">
    <property type="component" value="Unassembled WGS sequence"/>
</dbReference>
<protein>
    <submittedName>
        <fullName evidence="1">Uncharacterized protein</fullName>
    </submittedName>
</protein>
<sequence>RVLEEITLQRGLQVRPSTGRQTRLRGLGIRVRLRTRHTVHHGMVLVLVLLHVGGRVSPRRIALVRAISTPHRGALVDELPGLGIARAFNAGRGTALAAGACLIALTASISSSSTLG</sequence>
<organism evidence="1 2">
    <name type="scientific">Rasamsonia emersonii (strain ATCC 16479 / CBS 393.64 / IMI 116815)</name>
    <dbReference type="NCBI Taxonomy" id="1408163"/>
    <lineage>
        <taxon>Eukaryota</taxon>
        <taxon>Fungi</taxon>
        <taxon>Dikarya</taxon>
        <taxon>Ascomycota</taxon>
        <taxon>Pezizomycotina</taxon>
        <taxon>Eurotiomycetes</taxon>
        <taxon>Eurotiomycetidae</taxon>
        <taxon>Eurotiales</taxon>
        <taxon>Trichocomaceae</taxon>
        <taxon>Rasamsonia</taxon>
    </lineage>
</organism>
<evidence type="ECO:0000313" key="2">
    <source>
        <dbReference type="Proteomes" id="UP000053958"/>
    </source>
</evidence>
<dbReference type="GeneID" id="25321088"/>
<dbReference type="RefSeq" id="XP_013323841.1">
    <property type="nucleotide sequence ID" value="XM_013468387.1"/>
</dbReference>
<dbReference type="EMBL" id="LASV01000688">
    <property type="protein sequence ID" value="KKA17229.1"/>
    <property type="molecule type" value="Genomic_DNA"/>
</dbReference>
<gene>
    <name evidence="1" type="ORF">T310_9059</name>
</gene>
<keyword evidence="2" id="KW-1185">Reference proteome</keyword>
<comment type="caution">
    <text evidence="1">The sequence shown here is derived from an EMBL/GenBank/DDBJ whole genome shotgun (WGS) entry which is preliminary data.</text>
</comment>